<organism evidence="4 5">
    <name type="scientific">Orbilia brochopaga</name>
    <dbReference type="NCBI Taxonomy" id="3140254"/>
    <lineage>
        <taxon>Eukaryota</taxon>
        <taxon>Fungi</taxon>
        <taxon>Dikarya</taxon>
        <taxon>Ascomycota</taxon>
        <taxon>Pezizomycotina</taxon>
        <taxon>Orbiliomycetes</taxon>
        <taxon>Orbiliales</taxon>
        <taxon>Orbiliaceae</taxon>
        <taxon>Orbilia</taxon>
    </lineage>
</organism>
<evidence type="ECO:0000313" key="5">
    <source>
        <dbReference type="Proteomes" id="UP001375240"/>
    </source>
</evidence>
<reference evidence="4 5" key="1">
    <citation type="submission" date="2019-10" db="EMBL/GenBank/DDBJ databases">
        <authorList>
            <person name="Palmer J.M."/>
        </authorList>
    </citation>
    <scope>NUCLEOTIDE SEQUENCE [LARGE SCALE GENOMIC DNA]</scope>
    <source>
        <strain evidence="4 5">TWF696</strain>
    </source>
</reference>
<gene>
    <name evidence="4" type="ORF">TWF696_000343</name>
</gene>
<accession>A0AAV9VDP7</accession>
<dbReference type="AlphaFoldDB" id="A0AAV9VDP7"/>
<proteinExistence type="predicted"/>
<feature type="region of interest" description="Disordered" evidence="1">
    <location>
        <begin position="229"/>
        <end position="253"/>
    </location>
</feature>
<feature type="signal peptide" evidence="3">
    <location>
        <begin position="1"/>
        <end position="22"/>
    </location>
</feature>
<feature type="region of interest" description="Disordered" evidence="1">
    <location>
        <begin position="417"/>
        <end position="464"/>
    </location>
</feature>
<protein>
    <recommendedName>
        <fullName evidence="6">Mid2 domain-containing protein</fullName>
    </recommendedName>
</protein>
<keyword evidence="2" id="KW-0472">Membrane</keyword>
<dbReference type="EMBL" id="JAVHNQ010000001">
    <property type="protein sequence ID" value="KAK6359178.1"/>
    <property type="molecule type" value="Genomic_DNA"/>
</dbReference>
<keyword evidence="2" id="KW-0812">Transmembrane</keyword>
<keyword evidence="5" id="KW-1185">Reference proteome</keyword>
<feature type="transmembrane region" description="Helical" evidence="2">
    <location>
        <begin position="386"/>
        <end position="408"/>
    </location>
</feature>
<feature type="region of interest" description="Disordered" evidence="1">
    <location>
        <begin position="483"/>
        <end position="588"/>
    </location>
</feature>
<evidence type="ECO:0000313" key="4">
    <source>
        <dbReference type="EMBL" id="KAK6359178.1"/>
    </source>
</evidence>
<comment type="caution">
    <text evidence="4">The sequence shown here is derived from an EMBL/GenBank/DDBJ whole genome shotgun (WGS) entry which is preliminary data.</text>
</comment>
<keyword evidence="3" id="KW-0732">Signal</keyword>
<feature type="compositionally biased region" description="Polar residues" evidence="1">
    <location>
        <begin position="483"/>
        <end position="511"/>
    </location>
</feature>
<feature type="compositionally biased region" description="Basic and acidic residues" evidence="1">
    <location>
        <begin position="417"/>
        <end position="426"/>
    </location>
</feature>
<sequence>MLQEVLVSGLLLLAAQRSLLAAASPQQDAFTDRLAYSLNFHLSPRDTSDCSNGTHRWNSLKGSCLDDSSPPPSYTPQSEPRDVANVSIFNRYLTNLSLRARDAICAPDETLCWGINCCSPGETCGSINDGCQVSWSTIYTTTTTTSVATITSWVYPNTSGVGYTTVTVTTTTYATSFNQITLTGEGLDDVISTSLDVTTTLVLSAYTPPAVTTTQTITVTKLQQPQAVAQRRSPIVTPTPPPALNARQAGRPQLLPRAEIPKRSAGTSYTTLTVYLTSFFTTSTIATASNAPIAQTVTATVSSVATRNQTHYETPTGFTTSIITLTSTSTSYAYGTVATPTRAMYLTVTATAGLSGTGSGGVAAATIIPAAEGSVSSGRRRLSSGAVAGIVLGVTFAFVLAAACIFFLRRRRQVVETDERSTEKHPLPPVQPVFSSPKPPIADILQPPPARRKSTELPDSPMSHLFFSGLNDDLTTIAARNPKSNLNQTSTPPQPVNQPYNINSHTNPPLASSSSRHSRKGSRNNSMSSISPVPEEAENEAEIFDPETWNGGTGSQRGSAEHGRWGRGYGGRGGYYNAMNRPAGPGWK</sequence>
<evidence type="ECO:0000256" key="1">
    <source>
        <dbReference type="SAM" id="MobiDB-lite"/>
    </source>
</evidence>
<dbReference type="CDD" id="cd12087">
    <property type="entry name" value="TM_EGFR-like"/>
    <property type="match status" value="1"/>
</dbReference>
<dbReference type="Proteomes" id="UP001375240">
    <property type="component" value="Unassembled WGS sequence"/>
</dbReference>
<evidence type="ECO:0008006" key="6">
    <source>
        <dbReference type="Google" id="ProtNLM"/>
    </source>
</evidence>
<evidence type="ECO:0000256" key="3">
    <source>
        <dbReference type="SAM" id="SignalP"/>
    </source>
</evidence>
<keyword evidence="2" id="KW-1133">Transmembrane helix</keyword>
<evidence type="ECO:0000256" key="2">
    <source>
        <dbReference type="SAM" id="Phobius"/>
    </source>
</evidence>
<name>A0AAV9VDP7_9PEZI</name>
<feature type="compositionally biased region" description="Acidic residues" evidence="1">
    <location>
        <begin position="535"/>
        <end position="545"/>
    </location>
</feature>
<feature type="chain" id="PRO_5043586625" description="Mid2 domain-containing protein" evidence="3">
    <location>
        <begin position="23"/>
        <end position="588"/>
    </location>
</feature>